<dbReference type="Proteomes" id="UP001138997">
    <property type="component" value="Unassembled WGS sequence"/>
</dbReference>
<dbReference type="EMBL" id="JAJOMB010000019">
    <property type="protein sequence ID" value="MCD5314967.1"/>
    <property type="molecule type" value="Genomic_DNA"/>
</dbReference>
<comment type="subcellular location">
    <subcellularLocation>
        <location evidence="1">Cell membrane</location>
        <topology evidence="1">Multi-pass membrane protein</topology>
    </subcellularLocation>
</comment>
<dbReference type="PANTHER" id="PTHR42910:SF1">
    <property type="entry name" value="MAJOR FACILITATOR SUPERFAMILY (MFS) PROFILE DOMAIN-CONTAINING PROTEIN"/>
    <property type="match status" value="1"/>
</dbReference>
<keyword evidence="4 5" id="KW-0472">Membrane</keyword>
<evidence type="ECO:0000313" key="7">
    <source>
        <dbReference type="EMBL" id="MCD5314967.1"/>
    </source>
</evidence>
<reference evidence="7" key="1">
    <citation type="submission" date="2021-11" db="EMBL/GenBank/DDBJ databases">
        <title>Streptomyces corallinus and Kineosporia corallina sp. nov., two new coral-derived marine actinobacteria.</title>
        <authorList>
            <person name="Buangrab K."/>
            <person name="Sutthacheep M."/>
            <person name="Yeemin T."/>
            <person name="Harunari E."/>
            <person name="Igarashi Y."/>
            <person name="Sripreechasak P."/>
            <person name="Kanchanasin P."/>
            <person name="Tanasupawat S."/>
            <person name="Phongsopitanun W."/>
        </authorList>
    </citation>
    <scope>NUCLEOTIDE SEQUENCE</scope>
    <source>
        <strain evidence="7">JCM 31032</strain>
    </source>
</reference>
<feature type="transmembrane region" description="Helical" evidence="5">
    <location>
        <begin position="265"/>
        <end position="285"/>
    </location>
</feature>
<gene>
    <name evidence="7" type="ORF">LR394_29095</name>
</gene>
<accession>A0A9X1SWD5</accession>
<feature type="transmembrane region" description="Helical" evidence="5">
    <location>
        <begin position="38"/>
        <end position="56"/>
    </location>
</feature>
<dbReference type="PANTHER" id="PTHR42910">
    <property type="entry name" value="TRANSPORTER SCO4007-RELATED"/>
    <property type="match status" value="1"/>
</dbReference>
<dbReference type="InterPro" id="IPR011701">
    <property type="entry name" value="MFS"/>
</dbReference>
<feature type="domain" description="Major facilitator superfamily (MFS) profile" evidence="6">
    <location>
        <begin position="1"/>
        <end position="379"/>
    </location>
</feature>
<organism evidence="7 8">
    <name type="scientific">Kineosporia babensis</name>
    <dbReference type="NCBI Taxonomy" id="499548"/>
    <lineage>
        <taxon>Bacteria</taxon>
        <taxon>Bacillati</taxon>
        <taxon>Actinomycetota</taxon>
        <taxon>Actinomycetes</taxon>
        <taxon>Kineosporiales</taxon>
        <taxon>Kineosporiaceae</taxon>
        <taxon>Kineosporia</taxon>
    </lineage>
</organism>
<dbReference type="RefSeq" id="WP_231447773.1">
    <property type="nucleotide sequence ID" value="NZ_JAJOMB010000019.1"/>
</dbReference>
<feature type="transmembrane region" description="Helical" evidence="5">
    <location>
        <begin position="233"/>
        <end position="253"/>
    </location>
</feature>
<evidence type="ECO:0000259" key="6">
    <source>
        <dbReference type="PROSITE" id="PS50850"/>
    </source>
</evidence>
<keyword evidence="3 5" id="KW-1133">Transmembrane helix</keyword>
<dbReference type="CDD" id="cd17324">
    <property type="entry name" value="MFS_NepI_like"/>
    <property type="match status" value="1"/>
</dbReference>
<proteinExistence type="predicted"/>
<feature type="transmembrane region" description="Helical" evidence="5">
    <location>
        <begin position="68"/>
        <end position="85"/>
    </location>
</feature>
<name>A0A9X1SWD5_9ACTN</name>
<dbReference type="PROSITE" id="PS50850">
    <property type="entry name" value="MFS"/>
    <property type="match status" value="1"/>
</dbReference>
<comment type="caution">
    <text evidence="7">The sequence shown here is derived from an EMBL/GenBank/DDBJ whole genome shotgun (WGS) entry which is preliminary data.</text>
</comment>
<keyword evidence="8" id="KW-1185">Reference proteome</keyword>
<feature type="transmembrane region" description="Helical" evidence="5">
    <location>
        <begin position="356"/>
        <end position="376"/>
    </location>
</feature>
<feature type="transmembrane region" description="Helical" evidence="5">
    <location>
        <begin position="154"/>
        <end position="175"/>
    </location>
</feature>
<dbReference type="Pfam" id="PF07690">
    <property type="entry name" value="MFS_1"/>
    <property type="match status" value="1"/>
</dbReference>
<dbReference type="GO" id="GO:0005886">
    <property type="term" value="C:plasma membrane"/>
    <property type="evidence" value="ECO:0007669"/>
    <property type="project" value="UniProtKB-SubCell"/>
</dbReference>
<feature type="transmembrane region" description="Helical" evidence="5">
    <location>
        <begin position="291"/>
        <end position="311"/>
    </location>
</feature>
<dbReference type="GO" id="GO:0022857">
    <property type="term" value="F:transmembrane transporter activity"/>
    <property type="evidence" value="ECO:0007669"/>
    <property type="project" value="InterPro"/>
</dbReference>
<keyword evidence="2 5" id="KW-0812">Transmembrane</keyword>
<protein>
    <submittedName>
        <fullName evidence="7">MFS transporter</fullName>
    </submittedName>
</protein>
<feature type="transmembrane region" description="Helical" evidence="5">
    <location>
        <begin position="331"/>
        <end position="350"/>
    </location>
</feature>
<dbReference type="Gene3D" id="1.20.1250.20">
    <property type="entry name" value="MFS general substrate transporter like domains"/>
    <property type="match status" value="1"/>
</dbReference>
<evidence type="ECO:0000256" key="1">
    <source>
        <dbReference type="ARBA" id="ARBA00004651"/>
    </source>
</evidence>
<evidence type="ECO:0000256" key="2">
    <source>
        <dbReference type="ARBA" id="ARBA00022692"/>
    </source>
</evidence>
<dbReference type="SUPFAM" id="SSF103473">
    <property type="entry name" value="MFS general substrate transporter"/>
    <property type="match status" value="1"/>
</dbReference>
<feature type="transmembrane region" description="Helical" evidence="5">
    <location>
        <begin position="125"/>
        <end position="148"/>
    </location>
</feature>
<sequence>MLTLLFAIAGGCAVGSLYLAQPLIETIAASFGVEPARASALVTVTQIGYALGIFLLVPLGDVLNRRRLIPTVLVLSAASLLAAALSPVYGFLLVALAAVGLTAVAAQVLVPLASELAAPEQRGRAVGTVASGALIGILLSRTVSGLIADRWGWQAIYVLVAAVALVLAGVLSVAIPRLPAREPVPYLRLLGSVFTSAARHRAVPATLLIAAANFAVFSLFWTALTFLLTDEPYGYSTSQIGLVGLAGLAGAIAGRRAGTMHDRGWSVPASGIALGLLALSLAGAWIFQTSIIGLIIAIVVLDIAAQTNLVLGQTRLVALSPAERSRLNTALVVCNFIGGAFGSFLAGPLWSAGGWGAIIAGAAVVTALAFVVWVGARKRLVA</sequence>
<evidence type="ECO:0000256" key="4">
    <source>
        <dbReference type="ARBA" id="ARBA00023136"/>
    </source>
</evidence>
<evidence type="ECO:0000256" key="5">
    <source>
        <dbReference type="SAM" id="Phobius"/>
    </source>
</evidence>
<feature type="transmembrane region" description="Helical" evidence="5">
    <location>
        <begin position="205"/>
        <end position="227"/>
    </location>
</feature>
<evidence type="ECO:0000313" key="8">
    <source>
        <dbReference type="Proteomes" id="UP001138997"/>
    </source>
</evidence>
<dbReference type="AlphaFoldDB" id="A0A9X1SWD5"/>
<dbReference type="InterPro" id="IPR020846">
    <property type="entry name" value="MFS_dom"/>
</dbReference>
<dbReference type="InterPro" id="IPR036259">
    <property type="entry name" value="MFS_trans_sf"/>
</dbReference>
<feature type="transmembrane region" description="Helical" evidence="5">
    <location>
        <begin position="91"/>
        <end position="113"/>
    </location>
</feature>
<evidence type="ECO:0000256" key="3">
    <source>
        <dbReference type="ARBA" id="ARBA00022989"/>
    </source>
</evidence>